<dbReference type="InterPro" id="IPR026444">
    <property type="entry name" value="Secre_tail"/>
</dbReference>
<dbReference type="InterPro" id="IPR013783">
    <property type="entry name" value="Ig-like_fold"/>
</dbReference>
<dbReference type="AlphaFoldDB" id="A0A4Q4KV31"/>
<evidence type="ECO:0000313" key="4">
    <source>
        <dbReference type="Proteomes" id="UP000293952"/>
    </source>
</evidence>
<accession>A0A4Q4KV31</accession>
<evidence type="ECO:0000256" key="1">
    <source>
        <dbReference type="ARBA" id="ARBA00022729"/>
    </source>
</evidence>
<sequence length="839" mass="91250">MGYKDFATKQLLNNQELIFSNFSKVRSGLSFKKFTFLSHLILIFCLSSLNFTFAQTQTCDTGGDETTYGIDKWIGYVYQHVPADFPLSTPVSNDYRGYVTENELFDRDWESASPSCSNNDNFAIRYKMNKTFACGTYRFILGGDDGVRLSLDGGATWLISKWTNTAYTTVSSAPISMSGNTNLVLEYYERTGLGRVSFGYATLPFAAGVSAGPDKEDCNGGNIVLNGSFNTNDPSPTYLWSGGPIVSGENTLTPTVNPTSTTTYTLTVTSKSCTASDDVLVTVGAGLTGNPADFGDNVWNVYGYNGSSTTLSNNTYRGFYVQPSLSTTNFGVNTQNFWSNIKSPSDAGTIKDNKDLWQGCGSVNVNNHTFTSKRQGFPCGNYTFKFNNWDDETRLYIDGVSIWSCGAWSGSNSTNNSNSSQYACAGGGTFTVKLDANSRVEFQTFEVGGGSNLSVDIVGVTPTALAGSATRTCAVKGSSWNHFYNDQNQLIASINPNGSDLGNVTMRSFLGSPLVMEACTTSDPLYHTAYMGRRWIMSSSLYPNGTNIGNSVVVRLPYTLSELTELNNHAENVTLSNPEDGGNSLPATRSNMMLTKISGGTEDGVANQSDCVSQIRGVTNGGSLVNVFTIPNTEAIDFSIAQFSEFFLHKNNDDSPLPVTLTKFSASCSDFISINWTTASEQNSDYFEVEKSRDGQNWTLVDEQNAAGNSSNNINYSLVDKNGWKGLTYYRLKQVDIDGKEEVFGPISASCDGNENNMIVYPNPNNGNFTIEIFSDNSYSDVQMLMTDMTGKVINSKKVDIAEGTTQILINNLDLKNGSYLVSIIGAQVLINPIRIVVN</sequence>
<dbReference type="RefSeq" id="WP_130092350.1">
    <property type="nucleotide sequence ID" value="NZ_SETE01000001.1"/>
</dbReference>
<organism evidence="3 4">
    <name type="scientific">Brumimicrobium glaciale</name>
    <dbReference type="NCBI Taxonomy" id="200475"/>
    <lineage>
        <taxon>Bacteria</taxon>
        <taxon>Pseudomonadati</taxon>
        <taxon>Bacteroidota</taxon>
        <taxon>Flavobacteriia</taxon>
        <taxon>Flavobacteriales</taxon>
        <taxon>Crocinitomicaceae</taxon>
        <taxon>Brumimicrobium</taxon>
    </lineage>
</organism>
<feature type="domain" description="Secretion system C-terminal sorting" evidence="2">
    <location>
        <begin position="760"/>
        <end position="825"/>
    </location>
</feature>
<proteinExistence type="predicted"/>
<reference evidence="3 4" key="1">
    <citation type="submission" date="2019-02" db="EMBL/GenBank/DDBJ databases">
        <title>Genome sequence of the sea-ice species Brumimicrobium glaciale.</title>
        <authorList>
            <person name="Bowman J.P."/>
        </authorList>
    </citation>
    <scope>NUCLEOTIDE SEQUENCE [LARGE SCALE GENOMIC DNA]</scope>
    <source>
        <strain evidence="3 4">IC156</strain>
    </source>
</reference>
<dbReference type="Pfam" id="PF18962">
    <property type="entry name" value="Por_Secre_tail"/>
    <property type="match status" value="1"/>
</dbReference>
<evidence type="ECO:0000259" key="2">
    <source>
        <dbReference type="Pfam" id="PF18962"/>
    </source>
</evidence>
<gene>
    <name evidence="3" type="ORF">ERX46_03020</name>
</gene>
<dbReference type="EMBL" id="SETE01000001">
    <property type="protein sequence ID" value="RYM35984.1"/>
    <property type="molecule type" value="Genomic_DNA"/>
</dbReference>
<dbReference type="NCBIfam" id="TIGR04183">
    <property type="entry name" value="Por_Secre_tail"/>
    <property type="match status" value="1"/>
</dbReference>
<name>A0A4Q4KV31_9FLAO</name>
<evidence type="ECO:0000313" key="3">
    <source>
        <dbReference type="EMBL" id="RYM35984.1"/>
    </source>
</evidence>
<keyword evidence="4" id="KW-1185">Reference proteome</keyword>
<dbReference type="OrthoDB" id="1652165at2"/>
<dbReference type="Gene3D" id="2.60.40.10">
    <property type="entry name" value="Immunoglobulins"/>
    <property type="match status" value="1"/>
</dbReference>
<comment type="caution">
    <text evidence="3">The sequence shown here is derived from an EMBL/GenBank/DDBJ whole genome shotgun (WGS) entry which is preliminary data.</text>
</comment>
<keyword evidence="1" id="KW-0732">Signal</keyword>
<dbReference type="Proteomes" id="UP000293952">
    <property type="component" value="Unassembled WGS sequence"/>
</dbReference>
<protein>
    <submittedName>
        <fullName evidence="3">T9SS type A sorting domain-containing protein</fullName>
    </submittedName>
</protein>